<evidence type="ECO:0000256" key="1">
    <source>
        <dbReference type="ARBA" id="ARBA00023054"/>
    </source>
</evidence>
<dbReference type="Proteomes" id="UP000355283">
    <property type="component" value="Unassembled WGS sequence"/>
</dbReference>
<comment type="caution">
    <text evidence="4">The sequence shown here is derived from an EMBL/GenBank/DDBJ whole genome shotgun (WGS) entry which is preliminary data.</text>
</comment>
<keyword evidence="1" id="KW-0175">Coiled coil</keyword>
<feature type="region of interest" description="Disordered" evidence="2">
    <location>
        <begin position="32"/>
        <end position="113"/>
    </location>
</feature>
<evidence type="ECO:0000313" key="5">
    <source>
        <dbReference type="Proteomes" id="UP000355283"/>
    </source>
</evidence>
<feature type="compositionally biased region" description="Basic residues" evidence="2">
    <location>
        <begin position="217"/>
        <end position="226"/>
    </location>
</feature>
<evidence type="ECO:0000313" key="4">
    <source>
        <dbReference type="EMBL" id="TFJ80914.1"/>
    </source>
</evidence>
<keyword evidence="5" id="KW-1185">Reference proteome</keyword>
<sequence length="272" mass="29475">MGREGKKWAVQVMQHPQMVKLMKELDARVTDLRTGGDGKAKPPSGRLLKRPRQLRGEFPPTFPVPTDRFRGASRKVSGEGQRDWERPHAGRDRHYEGGERGEGRGIRHPSSAYDGSSVFVESLAGVVRRGRREEGGGEGGDMDVYGYREARKNRPGQRARRVRFEAMQEALAAGGRGRGGGRGGGRGIRGRGGGEKGRGWGEDKFPKRDSAGNGSHRGGKTGHLKRSPPLPTATEGEHLHPSWAAKQALKAKEGGGGIAAFQGKKITFGEDD</sequence>
<dbReference type="Pfam" id="PF09073">
    <property type="entry name" value="BUD22"/>
    <property type="match status" value="1"/>
</dbReference>
<dbReference type="PANTHER" id="PTHR23325:SF1">
    <property type="entry name" value="SERUM RESPONSE FACTOR-BINDING PROTEIN 1"/>
    <property type="match status" value="1"/>
</dbReference>
<evidence type="ECO:0000259" key="3">
    <source>
        <dbReference type="Pfam" id="PF09073"/>
    </source>
</evidence>
<dbReference type="PANTHER" id="PTHR23325">
    <property type="entry name" value="SERUM RESPONSE FACTOR-BINDING"/>
    <property type="match status" value="1"/>
</dbReference>
<dbReference type="InterPro" id="IPR037393">
    <property type="entry name" value="Bud22/SRFB1"/>
</dbReference>
<feature type="region of interest" description="Disordered" evidence="2">
    <location>
        <begin position="130"/>
        <end position="272"/>
    </location>
</feature>
<protein>
    <recommendedName>
        <fullName evidence="3">Bud22 domain-containing protein</fullName>
    </recommendedName>
</protein>
<accession>A0A4D9CQW9</accession>
<feature type="compositionally biased region" description="Gly residues" evidence="2">
    <location>
        <begin position="174"/>
        <end position="191"/>
    </location>
</feature>
<organism evidence="4 5">
    <name type="scientific">Nannochloropsis salina CCMP1776</name>
    <dbReference type="NCBI Taxonomy" id="1027361"/>
    <lineage>
        <taxon>Eukaryota</taxon>
        <taxon>Sar</taxon>
        <taxon>Stramenopiles</taxon>
        <taxon>Ochrophyta</taxon>
        <taxon>Eustigmatophyceae</taxon>
        <taxon>Eustigmatales</taxon>
        <taxon>Monodopsidaceae</taxon>
        <taxon>Microchloropsis</taxon>
        <taxon>Microchloropsis salina</taxon>
    </lineage>
</organism>
<feature type="compositionally biased region" description="Basic and acidic residues" evidence="2">
    <location>
        <begin position="76"/>
        <end position="105"/>
    </location>
</feature>
<gene>
    <name evidence="4" type="ORF">NSK_007557</name>
</gene>
<dbReference type="AlphaFoldDB" id="A0A4D9CQW9"/>
<dbReference type="EMBL" id="SDOX01000145">
    <property type="protein sequence ID" value="TFJ80914.1"/>
    <property type="molecule type" value="Genomic_DNA"/>
</dbReference>
<reference evidence="4 5" key="1">
    <citation type="submission" date="2019-01" db="EMBL/GenBank/DDBJ databases">
        <title>Nuclear Genome Assembly of the Microalgal Biofuel strain Nannochloropsis salina CCMP1776.</title>
        <authorList>
            <person name="Hovde B."/>
        </authorList>
    </citation>
    <scope>NUCLEOTIDE SEQUENCE [LARGE SCALE GENOMIC DNA]</scope>
    <source>
        <strain evidence="4 5">CCMP1776</strain>
    </source>
</reference>
<evidence type="ECO:0000256" key="2">
    <source>
        <dbReference type="SAM" id="MobiDB-lite"/>
    </source>
</evidence>
<feature type="compositionally biased region" description="Basic and acidic residues" evidence="2">
    <location>
        <begin position="192"/>
        <end position="210"/>
    </location>
</feature>
<dbReference type="InterPro" id="IPR015158">
    <property type="entry name" value="Bud22_dom"/>
</dbReference>
<dbReference type="OrthoDB" id="3364872at2759"/>
<name>A0A4D9CQW9_9STRA</name>
<feature type="domain" description="Bud22" evidence="3">
    <location>
        <begin position="195"/>
        <end position="268"/>
    </location>
</feature>
<proteinExistence type="predicted"/>